<dbReference type="PROSITE" id="PS50800">
    <property type="entry name" value="SAP"/>
    <property type="match status" value="1"/>
</dbReference>
<gene>
    <name evidence="2" type="ORF">CISIN_1g0030961mg</name>
</gene>
<dbReference type="InterPro" id="IPR003034">
    <property type="entry name" value="SAP_dom"/>
</dbReference>
<accession>A0A067EC11</accession>
<dbReference type="SUPFAM" id="SSF68906">
    <property type="entry name" value="SAP domain"/>
    <property type="match status" value="1"/>
</dbReference>
<feature type="domain" description="SAP" evidence="1">
    <location>
        <begin position="12"/>
        <end position="36"/>
    </location>
</feature>
<dbReference type="Pfam" id="PF02037">
    <property type="entry name" value="SAP"/>
    <property type="match status" value="1"/>
</dbReference>
<dbReference type="AlphaFoldDB" id="A0A067EC11"/>
<name>A0A067EC11_CITSI</name>
<evidence type="ECO:0000313" key="2">
    <source>
        <dbReference type="EMBL" id="KDO48471.1"/>
    </source>
</evidence>
<evidence type="ECO:0000259" key="1">
    <source>
        <dbReference type="PROSITE" id="PS50800"/>
    </source>
</evidence>
<organism evidence="2 3">
    <name type="scientific">Citrus sinensis</name>
    <name type="common">Sweet orange</name>
    <name type="synonym">Citrus aurantium var. sinensis</name>
    <dbReference type="NCBI Taxonomy" id="2711"/>
    <lineage>
        <taxon>Eukaryota</taxon>
        <taxon>Viridiplantae</taxon>
        <taxon>Streptophyta</taxon>
        <taxon>Embryophyta</taxon>
        <taxon>Tracheophyta</taxon>
        <taxon>Spermatophyta</taxon>
        <taxon>Magnoliopsida</taxon>
        <taxon>eudicotyledons</taxon>
        <taxon>Gunneridae</taxon>
        <taxon>Pentapetalae</taxon>
        <taxon>rosids</taxon>
        <taxon>malvids</taxon>
        <taxon>Sapindales</taxon>
        <taxon>Rutaceae</taxon>
        <taxon>Aurantioideae</taxon>
        <taxon>Citrus</taxon>
    </lineage>
</organism>
<reference evidence="2 3" key="1">
    <citation type="submission" date="2014-04" db="EMBL/GenBank/DDBJ databases">
        <authorList>
            <consortium name="International Citrus Genome Consortium"/>
            <person name="Gmitter F."/>
            <person name="Chen C."/>
            <person name="Farmerie W."/>
            <person name="Harkins T."/>
            <person name="Desany B."/>
            <person name="Mohiuddin M."/>
            <person name="Kodira C."/>
            <person name="Borodovsky M."/>
            <person name="Lomsadze A."/>
            <person name="Burns P."/>
            <person name="Jenkins J."/>
            <person name="Prochnik S."/>
            <person name="Shu S."/>
            <person name="Chapman J."/>
            <person name="Pitluck S."/>
            <person name="Schmutz J."/>
            <person name="Rokhsar D."/>
        </authorList>
    </citation>
    <scope>NUCLEOTIDE SEQUENCE</scope>
</reference>
<proteinExistence type="predicted"/>
<evidence type="ECO:0000313" key="3">
    <source>
        <dbReference type="Proteomes" id="UP000027120"/>
    </source>
</evidence>
<dbReference type="InterPro" id="IPR036361">
    <property type="entry name" value="SAP_dom_sf"/>
</dbReference>
<sequence length="36" mass="4160">MLIHVLNLQGKLVNFRMKELKDVLTKLGLPKQGKKQ</sequence>
<feature type="non-terminal residue" evidence="2">
    <location>
        <position position="36"/>
    </location>
</feature>
<dbReference type="EMBL" id="KK785142">
    <property type="protein sequence ID" value="KDO48471.1"/>
    <property type="molecule type" value="Genomic_DNA"/>
</dbReference>
<keyword evidence="3" id="KW-1185">Reference proteome</keyword>
<protein>
    <recommendedName>
        <fullName evidence="1">SAP domain-containing protein</fullName>
    </recommendedName>
</protein>
<dbReference type="Proteomes" id="UP000027120">
    <property type="component" value="Unassembled WGS sequence"/>
</dbReference>